<gene>
    <name evidence="1" type="ORF">OWV82_009015</name>
</gene>
<dbReference type="EMBL" id="CM051397">
    <property type="protein sequence ID" value="KAJ4721314.1"/>
    <property type="molecule type" value="Genomic_DNA"/>
</dbReference>
<comment type="caution">
    <text evidence="1">The sequence shown here is derived from an EMBL/GenBank/DDBJ whole genome shotgun (WGS) entry which is preliminary data.</text>
</comment>
<dbReference type="Proteomes" id="UP001164539">
    <property type="component" value="Chromosome 4"/>
</dbReference>
<organism evidence="1 2">
    <name type="scientific">Melia azedarach</name>
    <name type="common">Chinaberry tree</name>
    <dbReference type="NCBI Taxonomy" id="155640"/>
    <lineage>
        <taxon>Eukaryota</taxon>
        <taxon>Viridiplantae</taxon>
        <taxon>Streptophyta</taxon>
        <taxon>Embryophyta</taxon>
        <taxon>Tracheophyta</taxon>
        <taxon>Spermatophyta</taxon>
        <taxon>Magnoliopsida</taxon>
        <taxon>eudicotyledons</taxon>
        <taxon>Gunneridae</taxon>
        <taxon>Pentapetalae</taxon>
        <taxon>rosids</taxon>
        <taxon>malvids</taxon>
        <taxon>Sapindales</taxon>
        <taxon>Meliaceae</taxon>
        <taxon>Melia</taxon>
    </lineage>
</organism>
<keyword evidence="2" id="KW-1185">Reference proteome</keyword>
<reference evidence="1 2" key="1">
    <citation type="journal article" date="2023" name="Science">
        <title>Complex scaffold remodeling in plant triterpene biosynthesis.</title>
        <authorList>
            <person name="De La Pena R."/>
            <person name="Hodgson H."/>
            <person name="Liu J.C."/>
            <person name="Stephenson M.J."/>
            <person name="Martin A.C."/>
            <person name="Owen C."/>
            <person name="Harkess A."/>
            <person name="Leebens-Mack J."/>
            <person name="Jimenez L.E."/>
            <person name="Osbourn A."/>
            <person name="Sattely E.S."/>
        </authorList>
    </citation>
    <scope>NUCLEOTIDE SEQUENCE [LARGE SCALE GENOMIC DNA]</scope>
    <source>
        <strain evidence="2">cv. JPN11</strain>
        <tissue evidence="1">Leaf</tissue>
    </source>
</reference>
<accession>A0ACC1YCY0</accession>
<name>A0ACC1YCY0_MELAZ</name>
<proteinExistence type="predicted"/>
<evidence type="ECO:0000313" key="2">
    <source>
        <dbReference type="Proteomes" id="UP001164539"/>
    </source>
</evidence>
<protein>
    <submittedName>
        <fullName evidence="1">Nuclear envelope integral membrane protein</fullName>
    </submittedName>
</protein>
<evidence type="ECO:0000313" key="1">
    <source>
        <dbReference type="EMBL" id="KAJ4721314.1"/>
    </source>
</evidence>
<sequence>MDASSLPLFLSLSLLIISRAQQVTPLKGIDIENPAVDVTPYRLSDQSLIRGSNDVLSCERVQVSGHSRLKLGSYANSYRVTLAPSVVIPERLYSKIQVCFHRNASLGLCQCEKDEWKAIQKGGIWSTVMSPYEYKYVDVKFVGGLSGSVSVAVEEDFQKWRLVCLATGFALLLLAPIVSSWVPFYYSSSMAIGVFLVILIILFQGMKLLPTGRKNFLYLTIYGSVLGAGSFVLHQFSVLVNSILVNFGLSEEMHNPVAIFVLVGVVLAGAALGYWIVRKFVISKDGTVDSGVAQFVKWAMRIIATTIIFQSTLDSPLALGALISCCTLCSLIKWLGNRLRRSGLKTIKHGRAEFLSRSAIVGYRGKPWASPKSTKSSPSWSNSPVKGVVSPSSGKGILNQGDYYSVFHKTGNRKRFTKQEWEDFTQESTREAVAELATSPEFTDWIIENADRIKLLPSESSEVMGSESDSTDENVAASNSGFRFFGL</sequence>